<accession>A0A7W7VRB2</accession>
<dbReference type="PANTHER" id="PTHR43245">
    <property type="entry name" value="BIFUNCTIONAL POLYMYXIN RESISTANCE PROTEIN ARNA"/>
    <property type="match status" value="1"/>
</dbReference>
<dbReference type="Pfam" id="PF01370">
    <property type="entry name" value="Epimerase"/>
    <property type="match status" value="1"/>
</dbReference>
<feature type="domain" description="NAD-dependent epimerase/dehydratase" evidence="1">
    <location>
        <begin position="4"/>
        <end position="211"/>
    </location>
</feature>
<proteinExistence type="predicted"/>
<dbReference type="AlphaFoldDB" id="A0A7W7VRB2"/>
<protein>
    <submittedName>
        <fullName evidence="2">Nucleoside-diphosphate-sugar epimerase</fullName>
    </submittedName>
</protein>
<dbReference type="Gene3D" id="3.40.50.720">
    <property type="entry name" value="NAD(P)-binding Rossmann-like Domain"/>
    <property type="match status" value="1"/>
</dbReference>
<reference evidence="2 3" key="1">
    <citation type="submission" date="2020-08" db="EMBL/GenBank/DDBJ databases">
        <title>Genomic Encyclopedia of Type Strains, Phase III (KMG-III): the genomes of soil and plant-associated and newly described type strains.</title>
        <authorList>
            <person name="Whitman W."/>
        </authorList>
    </citation>
    <scope>NUCLEOTIDE SEQUENCE [LARGE SCALE GENOMIC DNA]</scope>
    <source>
        <strain evidence="2 3">CECT 8840</strain>
    </source>
</reference>
<dbReference type="RefSeq" id="WP_184722958.1">
    <property type="nucleotide sequence ID" value="NZ_JACHJP010000011.1"/>
</dbReference>
<evidence type="ECO:0000259" key="1">
    <source>
        <dbReference type="Pfam" id="PF01370"/>
    </source>
</evidence>
<evidence type="ECO:0000313" key="3">
    <source>
        <dbReference type="Proteomes" id="UP000552644"/>
    </source>
</evidence>
<dbReference type="InterPro" id="IPR050177">
    <property type="entry name" value="Lipid_A_modif_metabolic_enz"/>
</dbReference>
<name>A0A7W7VRB2_9ACTN</name>
<dbReference type="Proteomes" id="UP000552644">
    <property type="component" value="Unassembled WGS sequence"/>
</dbReference>
<dbReference type="PANTHER" id="PTHR43245:SF13">
    <property type="entry name" value="UDP-D-APIOSE_UDP-D-XYLOSE SYNTHASE 2"/>
    <property type="match status" value="1"/>
</dbReference>
<comment type="caution">
    <text evidence="2">The sequence shown here is derived from an EMBL/GenBank/DDBJ whole genome shotgun (WGS) entry which is preliminary data.</text>
</comment>
<gene>
    <name evidence="2" type="ORF">FHS44_007046</name>
</gene>
<dbReference type="EMBL" id="JACHJP010000011">
    <property type="protein sequence ID" value="MBB4919902.1"/>
    <property type="molecule type" value="Genomic_DNA"/>
</dbReference>
<dbReference type="InterPro" id="IPR001509">
    <property type="entry name" value="Epimerase_deHydtase"/>
</dbReference>
<dbReference type="InterPro" id="IPR036291">
    <property type="entry name" value="NAD(P)-bd_dom_sf"/>
</dbReference>
<evidence type="ECO:0000313" key="2">
    <source>
        <dbReference type="EMBL" id="MBB4919902.1"/>
    </source>
</evidence>
<organism evidence="2 3">
    <name type="scientific">Streptosporangium saharense</name>
    <dbReference type="NCBI Taxonomy" id="1706840"/>
    <lineage>
        <taxon>Bacteria</taxon>
        <taxon>Bacillati</taxon>
        <taxon>Actinomycetota</taxon>
        <taxon>Actinomycetes</taxon>
        <taxon>Streptosporangiales</taxon>
        <taxon>Streptosporangiaceae</taxon>
        <taxon>Streptosporangium</taxon>
    </lineage>
</organism>
<sequence length="307" mass="33013">MTRALVLGGTRFVGRAVVEALLPSFEVSVLNRGTRPLWDPRIVQVVADRCDAASAHAALRENYEVVVDVSGTEPRHVRNVLDTPAVAGAARYVYVSSASVYRRGPAGPPFHEGDPADGDPAWGGYGEDKAECERLLSGLPGLTVLRPPYVYGPHNTEARESFLWARMLAGQPIFVPGEGRTRIQFCHVGDLARTVAAACAGTLPPGTYNVGGPGTCTLTEYLDLLAEVAGTGHRPVYVHDEGVPARAYFPFRDLELTLDTTRLGRAGSGACTPLADGLRGTLAWLRAYGSLTDEPTEQEKTWRATTR</sequence>
<keyword evidence="3" id="KW-1185">Reference proteome</keyword>
<dbReference type="SUPFAM" id="SSF51735">
    <property type="entry name" value="NAD(P)-binding Rossmann-fold domains"/>
    <property type="match status" value="1"/>
</dbReference>